<evidence type="ECO:0000313" key="2">
    <source>
        <dbReference type="EMBL" id="KAJ8888799.1"/>
    </source>
</evidence>
<dbReference type="EMBL" id="JARBHB010000003">
    <property type="protein sequence ID" value="KAJ8888799.1"/>
    <property type="molecule type" value="Genomic_DNA"/>
</dbReference>
<organism evidence="2 3">
    <name type="scientific">Dryococelus australis</name>
    <dbReference type="NCBI Taxonomy" id="614101"/>
    <lineage>
        <taxon>Eukaryota</taxon>
        <taxon>Metazoa</taxon>
        <taxon>Ecdysozoa</taxon>
        <taxon>Arthropoda</taxon>
        <taxon>Hexapoda</taxon>
        <taxon>Insecta</taxon>
        <taxon>Pterygota</taxon>
        <taxon>Neoptera</taxon>
        <taxon>Polyneoptera</taxon>
        <taxon>Phasmatodea</taxon>
        <taxon>Verophasmatodea</taxon>
        <taxon>Anareolatae</taxon>
        <taxon>Phasmatidae</taxon>
        <taxon>Eurycanthinae</taxon>
        <taxon>Dryococelus</taxon>
    </lineage>
</organism>
<evidence type="ECO:0000313" key="3">
    <source>
        <dbReference type="Proteomes" id="UP001159363"/>
    </source>
</evidence>
<comment type="caution">
    <text evidence="2">The sequence shown here is derived from an EMBL/GenBank/DDBJ whole genome shotgun (WGS) entry which is preliminary data.</text>
</comment>
<accession>A0ABQ9HWP4</accession>
<reference evidence="2 3" key="1">
    <citation type="submission" date="2023-02" db="EMBL/GenBank/DDBJ databases">
        <title>LHISI_Scaffold_Assembly.</title>
        <authorList>
            <person name="Stuart O.P."/>
            <person name="Cleave R."/>
            <person name="Magrath M.J.L."/>
            <person name="Mikheyev A.S."/>
        </authorList>
    </citation>
    <scope>NUCLEOTIDE SEQUENCE [LARGE SCALE GENOMIC DNA]</scope>
    <source>
        <strain evidence="2">Daus_M_001</strain>
        <tissue evidence="2">Leg muscle</tissue>
    </source>
</reference>
<protein>
    <submittedName>
        <fullName evidence="2">Uncharacterized protein</fullName>
    </submittedName>
</protein>
<feature type="compositionally biased region" description="Basic and acidic residues" evidence="1">
    <location>
        <begin position="63"/>
        <end position="72"/>
    </location>
</feature>
<feature type="region of interest" description="Disordered" evidence="1">
    <location>
        <begin position="1"/>
        <end position="38"/>
    </location>
</feature>
<keyword evidence="3" id="KW-1185">Reference proteome</keyword>
<sequence length="136" mass="15126">MGQLRNAMVGETGDSRDQRHRPARFPSANIGDRPRRETNLVRLGGRRVVYHFNTAAPRIGGGGRREIPERTRRPMASSGTIPTYVNPVTRPGIEPGSPWCEASVLIAQPPPRRPVITRGSTFTRHQEPAPYSPRPE</sequence>
<feature type="region of interest" description="Disordered" evidence="1">
    <location>
        <begin position="56"/>
        <end position="89"/>
    </location>
</feature>
<gene>
    <name evidence="2" type="ORF">PR048_008291</name>
</gene>
<proteinExistence type="predicted"/>
<feature type="region of interest" description="Disordered" evidence="1">
    <location>
        <begin position="110"/>
        <end position="136"/>
    </location>
</feature>
<name>A0ABQ9HWP4_9NEOP</name>
<dbReference type="Proteomes" id="UP001159363">
    <property type="component" value="Chromosome 3"/>
</dbReference>
<evidence type="ECO:0000256" key="1">
    <source>
        <dbReference type="SAM" id="MobiDB-lite"/>
    </source>
</evidence>